<keyword evidence="2" id="KW-0479">Metal-binding</keyword>
<dbReference type="AlphaFoldDB" id="A0A2U1NE37"/>
<evidence type="ECO:0000313" key="6">
    <source>
        <dbReference type="EMBL" id="PWA71769.1"/>
    </source>
</evidence>
<dbReference type="EMBL" id="PKPP01003024">
    <property type="protein sequence ID" value="PWA71769.1"/>
    <property type="molecule type" value="Genomic_DNA"/>
</dbReference>
<protein>
    <submittedName>
        <fullName evidence="6">Seven-in-absentia protein, sina</fullName>
    </submittedName>
</protein>
<evidence type="ECO:0000256" key="1">
    <source>
        <dbReference type="ARBA" id="ARBA00009119"/>
    </source>
</evidence>
<reference evidence="6 7" key="1">
    <citation type="journal article" date="2018" name="Mol. Plant">
        <title>The genome of Artemisia annua provides insight into the evolution of Asteraceae family and artemisinin biosynthesis.</title>
        <authorList>
            <person name="Shen Q."/>
            <person name="Zhang L."/>
            <person name="Liao Z."/>
            <person name="Wang S."/>
            <person name="Yan T."/>
            <person name="Shi P."/>
            <person name="Liu M."/>
            <person name="Fu X."/>
            <person name="Pan Q."/>
            <person name="Wang Y."/>
            <person name="Lv Z."/>
            <person name="Lu X."/>
            <person name="Zhang F."/>
            <person name="Jiang W."/>
            <person name="Ma Y."/>
            <person name="Chen M."/>
            <person name="Hao X."/>
            <person name="Li L."/>
            <person name="Tang Y."/>
            <person name="Lv G."/>
            <person name="Zhou Y."/>
            <person name="Sun X."/>
            <person name="Brodelius P.E."/>
            <person name="Rose J.K.C."/>
            <person name="Tang K."/>
        </authorList>
    </citation>
    <scope>NUCLEOTIDE SEQUENCE [LARGE SCALE GENOMIC DNA]</scope>
    <source>
        <strain evidence="7">cv. Huhao1</strain>
        <tissue evidence="6">Leaf</tissue>
    </source>
</reference>
<evidence type="ECO:0000256" key="3">
    <source>
        <dbReference type="ARBA" id="ARBA00022771"/>
    </source>
</evidence>
<dbReference type="GO" id="GO:0006511">
    <property type="term" value="P:ubiquitin-dependent protein catabolic process"/>
    <property type="evidence" value="ECO:0007669"/>
    <property type="project" value="InterPro"/>
</dbReference>
<accession>A0A2U1NE37</accession>
<keyword evidence="7" id="KW-1185">Reference proteome</keyword>
<comment type="similarity">
    <text evidence="1">Belongs to the SINA (Seven in absentia) family.</text>
</comment>
<dbReference type="Pfam" id="PF03145">
    <property type="entry name" value="Sina_TRAF"/>
    <property type="match status" value="1"/>
</dbReference>
<evidence type="ECO:0000313" key="7">
    <source>
        <dbReference type="Proteomes" id="UP000245207"/>
    </source>
</evidence>
<dbReference type="InterPro" id="IPR018121">
    <property type="entry name" value="7-in-absentia-prot_TRAF-dom"/>
</dbReference>
<dbReference type="PANTHER" id="PTHR10315:SF117">
    <property type="entry name" value="RING-TYPE E3 UBIQUITIN TRANSFERASE"/>
    <property type="match status" value="1"/>
</dbReference>
<dbReference type="SUPFAM" id="SSF49599">
    <property type="entry name" value="TRAF domain-like"/>
    <property type="match status" value="2"/>
</dbReference>
<dbReference type="Gene3D" id="2.60.210.10">
    <property type="entry name" value="Apoptosis, Tumor Necrosis Factor Receptor Associated Protein 2, Chain A"/>
    <property type="match status" value="1"/>
</dbReference>
<dbReference type="InterPro" id="IPR052088">
    <property type="entry name" value="E3_ubiquitin-ligase_SINA"/>
</dbReference>
<evidence type="ECO:0000259" key="5">
    <source>
        <dbReference type="Pfam" id="PF03145"/>
    </source>
</evidence>
<sequence length="264" mass="30175">MVKDLLGLSLSTRLQSWCSTFCAYMGMTRRPALENNVAKPLELPYECPHSGFKCSVIGNISELAKHLKDDHNVPESMTRRPALENNVAKPLELPYECPHSGFKCSVIGNISELAKHLKDDHNVPESDPFSSPPRDGYEFDHNLKQSRSGDLQNPPGMYAVFNCYGQRFCYHVEYFLFGIAPCYIVFLRFMGEETEAKKFRYSLQISKNGRNLTWQGVPSSIRDSHHKVCDIQDGLVIPRKLVLLFSDESEQELKLRLEGRLWKT</sequence>
<dbReference type="Proteomes" id="UP000245207">
    <property type="component" value="Unassembled WGS sequence"/>
</dbReference>
<keyword evidence="4" id="KW-0862">Zinc</keyword>
<dbReference type="Gene3D" id="3.30.160.60">
    <property type="entry name" value="Classic Zinc Finger"/>
    <property type="match status" value="2"/>
</dbReference>
<dbReference type="InterPro" id="IPR008974">
    <property type="entry name" value="TRAF-like"/>
</dbReference>
<dbReference type="OrthoDB" id="4788989at2759"/>
<dbReference type="GO" id="GO:0005737">
    <property type="term" value="C:cytoplasm"/>
    <property type="evidence" value="ECO:0007669"/>
    <property type="project" value="InterPro"/>
</dbReference>
<evidence type="ECO:0000256" key="2">
    <source>
        <dbReference type="ARBA" id="ARBA00022723"/>
    </source>
</evidence>
<keyword evidence="3" id="KW-0863">Zinc-finger</keyword>
<dbReference type="PANTHER" id="PTHR10315">
    <property type="entry name" value="E3 UBIQUITIN PROTEIN LIGASE SIAH"/>
    <property type="match status" value="1"/>
</dbReference>
<evidence type="ECO:0000256" key="4">
    <source>
        <dbReference type="ARBA" id="ARBA00022833"/>
    </source>
</evidence>
<proteinExistence type="inferred from homology"/>
<dbReference type="STRING" id="35608.A0A2U1NE37"/>
<organism evidence="6 7">
    <name type="scientific">Artemisia annua</name>
    <name type="common">Sweet wormwood</name>
    <dbReference type="NCBI Taxonomy" id="35608"/>
    <lineage>
        <taxon>Eukaryota</taxon>
        <taxon>Viridiplantae</taxon>
        <taxon>Streptophyta</taxon>
        <taxon>Embryophyta</taxon>
        <taxon>Tracheophyta</taxon>
        <taxon>Spermatophyta</taxon>
        <taxon>Magnoliopsida</taxon>
        <taxon>eudicotyledons</taxon>
        <taxon>Gunneridae</taxon>
        <taxon>Pentapetalae</taxon>
        <taxon>asterids</taxon>
        <taxon>campanulids</taxon>
        <taxon>Asterales</taxon>
        <taxon>Asteraceae</taxon>
        <taxon>Asteroideae</taxon>
        <taxon>Anthemideae</taxon>
        <taxon>Artemisiinae</taxon>
        <taxon>Artemisia</taxon>
    </lineage>
</organism>
<gene>
    <name evidence="6" type="ORF">CTI12_AA277440</name>
</gene>
<name>A0A2U1NE37_ARTAN</name>
<dbReference type="GO" id="GO:0061630">
    <property type="term" value="F:ubiquitin protein ligase activity"/>
    <property type="evidence" value="ECO:0007669"/>
    <property type="project" value="TreeGrafter"/>
</dbReference>
<dbReference type="GO" id="GO:0008270">
    <property type="term" value="F:zinc ion binding"/>
    <property type="evidence" value="ECO:0007669"/>
    <property type="project" value="UniProtKB-KW"/>
</dbReference>
<feature type="domain" description="Seven-in-absentia protein TRAF-like" evidence="5">
    <location>
        <begin position="161"/>
        <end position="256"/>
    </location>
</feature>
<comment type="caution">
    <text evidence="6">The sequence shown here is derived from an EMBL/GenBank/DDBJ whole genome shotgun (WGS) entry which is preliminary data.</text>
</comment>